<protein>
    <submittedName>
        <fullName evidence="7">Oligosaccharide flippase family protein</fullName>
    </submittedName>
</protein>
<sequence>MLGVYISAQHIPSNRGSLRRSGYNSLKLLGGKAVNVPLGLIQTFLTIHLLSDKGYRFLILVHSFVQTIGYLAEFQSWQTVLHYGLKPYENKNIRLLQHVLRFSFLLDIFNCLFALAFGVICSIYLNHYLGWPPEWHYLGIIYSFCVIFTTSATSNGILRLLNRYDLIAIQGVVLVFVRLIGIVCLTLIGGGIQGAVIVWMLAAFISFSSLLAFALIQLHHHNLLKGFFSHLNEGMTKNLPGIWKFAWNTNLNLTFSLAYKQITVLIIEEVLEPVAARHYNVANKISEAIAKLIILLQSTLYPEMIRSWQGSKPSPLYKMAFQITLLTG</sequence>
<gene>
    <name evidence="7" type="ORF">QJV27_07055</name>
</gene>
<dbReference type="RefSeq" id="WP_281448228.1">
    <property type="nucleotide sequence ID" value="NZ_JASBAO010000001.1"/>
</dbReference>
<evidence type="ECO:0000256" key="4">
    <source>
        <dbReference type="ARBA" id="ARBA00022989"/>
    </source>
</evidence>
<evidence type="ECO:0000256" key="5">
    <source>
        <dbReference type="ARBA" id="ARBA00023136"/>
    </source>
</evidence>
<dbReference type="EMBL" id="JASBAO010000001">
    <property type="protein sequence ID" value="MDI2091126.1"/>
    <property type="molecule type" value="Genomic_DNA"/>
</dbReference>
<evidence type="ECO:0000313" key="8">
    <source>
        <dbReference type="Proteomes" id="UP001431634"/>
    </source>
</evidence>
<keyword evidence="4 6" id="KW-1133">Transmembrane helix</keyword>
<dbReference type="InterPro" id="IPR002797">
    <property type="entry name" value="Polysacc_synth"/>
</dbReference>
<feature type="transmembrane region" description="Helical" evidence="6">
    <location>
        <begin position="104"/>
        <end position="125"/>
    </location>
</feature>
<feature type="transmembrane region" description="Helical" evidence="6">
    <location>
        <begin position="196"/>
        <end position="216"/>
    </location>
</feature>
<dbReference type="PANTHER" id="PTHR30250">
    <property type="entry name" value="PST FAMILY PREDICTED COLANIC ACID TRANSPORTER"/>
    <property type="match status" value="1"/>
</dbReference>
<evidence type="ECO:0000256" key="1">
    <source>
        <dbReference type="ARBA" id="ARBA00004651"/>
    </source>
</evidence>
<reference evidence="7" key="1">
    <citation type="submission" date="2023-05" db="EMBL/GenBank/DDBJ databases">
        <title>Whole genome sequence of Commensalibacter sp.</title>
        <authorList>
            <person name="Charoenyingcharoen P."/>
            <person name="Yukphan P."/>
        </authorList>
    </citation>
    <scope>NUCLEOTIDE SEQUENCE</scope>
    <source>
        <strain evidence="7">TBRC 16381</strain>
    </source>
</reference>
<organism evidence="7 8">
    <name type="scientific">Commensalibacter oyaizuii</name>
    <dbReference type="NCBI Taxonomy" id="3043873"/>
    <lineage>
        <taxon>Bacteria</taxon>
        <taxon>Pseudomonadati</taxon>
        <taxon>Pseudomonadota</taxon>
        <taxon>Alphaproteobacteria</taxon>
        <taxon>Acetobacterales</taxon>
        <taxon>Acetobacteraceae</taxon>
    </lineage>
</organism>
<accession>A0ABT6Q1Z5</accession>
<feature type="transmembrane region" description="Helical" evidence="6">
    <location>
        <begin position="137"/>
        <end position="154"/>
    </location>
</feature>
<comment type="caution">
    <text evidence="7">The sequence shown here is derived from an EMBL/GenBank/DDBJ whole genome shotgun (WGS) entry which is preliminary data.</text>
</comment>
<proteinExistence type="predicted"/>
<evidence type="ECO:0000256" key="2">
    <source>
        <dbReference type="ARBA" id="ARBA00022475"/>
    </source>
</evidence>
<evidence type="ECO:0000256" key="3">
    <source>
        <dbReference type="ARBA" id="ARBA00022692"/>
    </source>
</evidence>
<dbReference type="Proteomes" id="UP001431634">
    <property type="component" value="Unassembled WGS sequence"/>
</dbReference>
<evidence type="ECO:0000313" key="7">
    <source>
        <dbReference type="EMBL" id="MDI2091126.1"/>
    </source>
</evidence>
<comment type="subcellular location">
    <subcellularLocation>
        <location evidence="1">Cell membrane</location>
        <topology evidence="1">Multi-pass membrane protein</topology>
    </subcellularLocation>
</comment>
<keyword evidence="8" id="KW-1185">Reference proteome</keyword>
<dbReference type="Pfam" id="PF01943">
    <property type="entry name" value="Polysacc_synt"/>
    <property type="match status" value="1"/>
</dbReference>
<dbReference type="InterPro" id="IPR050833">
    <property type="entry name" value="Poly_Biosynth_Transport"/>
</dbReference>
<keyword evidence="3 6" id="KW-0812">Transmembrane</keyword>
<keyword evidence="2" id="KW-1003">Cell membrane</keyword>
<name>A0ABT6Q1Z5_9PROT</name>
<keyword evidence="5 6" id="KW-0472">Membrane</keyword>
<dbReference type="PANTHER" id="PTHR30250:SF31">
    <property type="entry name" value="INNER MEMBRANE PROTEIN YGHQ"/>
    <property type="match status" value="1"/>
</dbReference>
<evidence type="ECO:0000256" key="6">
    <source>
        <dbReference type="SAM" id="Phobius"/>
    </source>
</evidence>
<feature type="transmembrane region" description="Helical" evidence="6">
    <location>
        <begin position="166"/>
        <end position="190"/>
    </location>
</feature>